<evidence type="ECO:0000256" key="1">
    <source>
        <dbReference type="ARBA" id="ARBA00022801"/>
    </source>
</evidence>
<accession>A0ABQ9JRI4</accession>
<dbReference type="Proteomes" id="UP001162164">
    <property type="component" value="Unassembled WGS sequence"/>
</dbReference>
<feature type="domain" description="Peptidase A2" evidence="2">
    <location>
        <begin position="398"/>
        <end position="467"/>
    </location>
</feature>
<keyword evidence="1" id="KW-0378">Hydrolase</keyword>
<dbReference type="Gene3D" id="2.40.70.10">
    <property type="entry name" value="Acid Proteases"/>
    <property type="match status" value="1"/>
</dbReference>
<protein>
    <recommendedName>
        <fullName evidence="2">Peptidase A2 domain-containing protein</fullName>
    </recommendedName>
</protein>
<organism evidence="3 4">
    <name type="scientific">Molorchus minor</name>
    <dbReference type="NCBI Taxonomy" id="1323400"/>
    <lineage>
        <taxon>Eukaryota</taxon>
        <taxon>Metazoa</taxon>
        <taxon>Ecdysozoa</taxon>
        <taxon>Arthropoda</taxon>
        <taxon>Hexapoda</taxon>
        <taxon>Insecta</taxon>
        <taxon>Pterygota</taxon>
        <taxon>Neoptera</taxon>
        <taxon>Endopterygota</taxon>
        <taxon>Coleoptera</taxon>
        <taxon>Polyphaga</taxon>
        <taxon>Cucujiformia</taxon>
        <taxon>Chrysomeloidea</taxon>
        <taxon>Cerambycidae</taxon>
        <taxon>Lamiinae</taxon>
        <taxon>Monochamini</taxon>
        <taxon>Molorchus</taxon>
    </lineage>
</organism>
<evidence type="ECO:0000313" key="4">
    <source>
        <dbReference type="Proteomes" id="UP001162164"/>
    </source>
</evidence>
<sequence length="577" mass="64301">MATANADKIKRYAEIETIKEEFDKQHVTLVGLLATVEDPNLVEDETIRENFEHKYFAVRTIYTTIFDGVATTPTPQRPSGVNLQDNHIKLPKIELIKFNGDIKLFPTFIDMFNALVHSNQALSSIEKFNYLIASLSGPPLSLVTCIPMTQENYLTAYSSLTARYSNKRLLAAAYWSEIENSSKLTSENSHALRQLLDVFSENLSALKTLEFPIDQWDFILVHMLLKRLDSATVTRFEMHHGSLEVPAYSDLITFLNKHCIALDTLSFGSLTHKPKKYEAYVKENHVLYKCPDFANKTPAQRYQFAKECSFVHQLPKQHAHNKKLQFIIIMSTFLLHFDKPNAVGNPIEDTQQAGEGLSVASTSQSLNTLTGFLPKNTTVLLSTALIEILDGNGTFQKVRALIDSGSQTSFITQKCVNRLRLSRYPLTLSVQGLGQQETSTNSGGVTLELRPRAQVSPVLTVAMVVMPKICNELPTSYLLGEWSHTKNLQLADPYFNKPGAIEVLLGADVFAQILLNGRITGNADEPIALNTIFGKTKGPSVPSVLSMFCSSTVSLDDTLKKILGIGECSSRRLYLSR</sequence>
<reference evidence="3" key="1">
    <citation type="journal article" date="2023" name="Insect Mol. Biol.">
        <title>Genome sequencing provides insights into the evolution of gene families encoding plant cell wall-degrading enzymes in longhorned beetles.</title>
        <authorList>
            <person name="Shin N.R."/>
            <person name="Okamura Y."/>
            <person name="Kirsch R."/>
            <person name="Pauchet Y."/>
        </authorList>
    </citation>
    <scope>NUCLEOTIDE SEQUENCE</scope>
    <source>
        <strain evidence="3">MMC_N1</strain>
    </source>
</reference>
<dbReference type="SUPFAM" id="SSF50630">
    <property type="entry name" value="Acid proteases"/>
    <property type="match status" value="1"/>
</dbReference>
<name>A0ABQ9JRI4_9CUCU</name>
<evidence type="ECO:0000313" key="3">
    <source>
        <dbReference type="EMBL" id="KAJ8980517.1"/>
    </source>
</evidence>
<comment type="caution">
    <text evidence="3">The sequence shown here is derived from an EMBL/GenBank/DDBJ whole genome shotgun (WGS) entry which is preliminary data.</text>
</comment>
<keyword evidence="4" id="KW-1185">Reference proteome</keyword>
<dbReference type="PANTHER" id="PTHR47331">
    <property type="entry name" value="PHD-TYPE DOMAIN-CONTAINING PROTEIN"/>
    <property type="match status" value="1"/>
</dbReference>
<dbReference type="InterPro" id="IPR001995">
    <property type="entry name" value="Peptidase_A2_cat"/>
</dbReference>
<dbReference type="EMBL" id="JAPWTJ010000255">
    <property type="protein sequence ID" value="KAJ8980517.1"/>
    <property type="molecule type" value="Genomic_DNA"/>
</dbReference>
<proteinExistence type="predicted"/>
<dbReference type="InterPro" id="IPR005312">
    <property type="entry name" value="DUF1759"/>
</dbReference>
<dbReference type="CDD" id="cd00303">
    <property type="entry name" value="retropepsin_like"/>
    <property type="match status" value="1"/>
</dbReference>
<dbReference type="PROSITE" id="PS50175">
    <property type="entry name" value="ASP_PROT_RETROV"/>
    <property type="match status" value="1"/>
</dbReference>
<dbReference type="InterPro" id="IPR021109">
    <property type="entry name" value="Peptidase_aspartic_dom_sf"/>
</dbReference>
<dbReference type="PANTHER" id="PTHR47331:SF5">
    <property type="entry name" value="RIBONUCLEASE H"/>
    <property type="match status" value="1"/>
</dbReference>
<dbReference type="Pfam" id="PF03564">
    <property type="entry name" value="DUF1759"/>
    <property type="match status" value="1"/>
</dbReference>
<gene>
    <name evidence="3" type="ORF">NQ317_007937</name>
</gene>
<evidence type="ECO:0000259" key="2">
    <source>
        <dbReference type="PROSITE" id="PS50175"/>
    </source>
</evidence>